<organism evidence="1 2">
    <name type="scientific">Geodermatophilus normandii</name>
    <dbReference type="NCBI Taxonomy" id="1137989"/>
    <lineage>
        <taxon>Bacteria</taxon>
        <taxon>Bacillati</taxon>
        <taxon>Actinomycetota</taxon>
        <taxon>Actinomycetes</taxon>
        <taxon>Geodermatophilales</taxon>
        <taxon>Geodermatophilaceae</taxon>
        <taxon>Geodermatophilus</taxon>
    </lineage>
</organism>
<sequence>MRVEERPLVRWVPVVGRDGRRHLEMRWELPSAAPVQVVGAA</sequence>
<evidence type="ECO:0000313" key="1">
    <source>
        <dbReference type="EMBL" id="PWW24514.1"/>
    </source>
</evidence>
<keyword evidence="2" id="KW-1185">Reference proteome</keyword>
<gene>
    <name evidence="1" type="ORF">JD79_03698</name>
</gene>
<name>A0A317QNJ4_9ACTN</name>
<dbReference type="EMBL" id="QGTX01000001">
    <property type="protein sequence ID" value="PWW24514.1"/>
    <property type="molecule type" value="Genomic_DNA"/>
</dbReference>
<dbReference type="RefSeq" id="WP_281270326.1">
    <property type="nucleotide sequence ID" value="NZ_QGTX01000001.1"/>
</dbReference>
<dbReference type="Proteomes" id="UP000246661">
    <property type="component" value="Unassembled WGS sequence"/>
</dbReference>
<proteinExistence type="predicted"/>
<comment type="caution">
    <text evidence="1">The sequence shown here is derived from an EMBL/GenBank/DDBJ whole genome shotgun (WGS) entry which is preliminary data.</text>
</comment>
<protein>
    <submittedName>
        <fullName evidence="1">Uncharacterized protein</fullName>
    </submittedName>
</protein>
<evidence type="ECO:0000313" key="2">
    <source>
        <dbReference type="Proteomes" id="UP000246661"/>
    </source>
</evidence>
<accession>A0A317QNJ4</accession>
<reference evidence="2" key="1">
    <citation type="submission" date="2018-05" db="EMBL/GenBank/DDBJ databases">
        <authorList>
            <person name="Klenk H.-P."/>
            <person name="Huntemann M."/>
            <person name="Clum A."/>
            <person name="Pillay M."/>
            <person name="Palaniappan K."/>
            <person name="Varghese N."/>
            <person name="Mikhailova N."/>
            <person name="Stamatis D."/>
            <person name="Reddy T."/>
            <person name="Daum C."/>
            <person name="Shapiro N."/>
            <person name="Ivanova N."/>
            <person name="Kyrpides N."/>
            <person name="Woyke T."/>
        </authorList>
    </citation>
    <scope>NUCLEOTIDE SEQUENCE [LARGE SCALE GENOMIC DNA]</scope>
    <source>
        <strain evidence="2">DSM 45417</strain>
    </source>
</reference>
<dbReference type="AlphaFoldDB" id="A0A317QNJ4"/>